<dbReference type="OrthoDB" id="5363594at2"/>
<proteinExistence type="predicted"/>
<feature type="transmembrane region" description="Helical" evidence="1">
    <location>
        <begin position="6"/>
        <end position="25"/>
    </location>
</feature>
<keyword evidence="1" id="KW-0812">Transmembrane</keyword>
<feature type="transmembrane region" description="Helical" evidence="1">
    <location>
        <begin position="69"/>
        <end position="97"/>
    </location>
</feature>
<keyword evidence="1" id="KW-0472">Membrane</keyword>
<protein>
    <submittedName>
        <fullName evidence="2">Integral memnbrane protein</fullName>
    </submittedName>
</protein>
<accession>A0A4Q9JW01</accession>
<keyword evidence="3" id="KW-1185">Reference proteome</keyword>
<evidence type="ECO:0000313" key="2">
    <source>
        <dbReference type="EMBL" id="TBR81068.1"/>
    </source>
</evidence>
<comment type="caution">
    <text evidence="2">The sequence shown here is derived from an EMBL/GenBank/DDBJ whole genome shotgun (WGS) entry which is preliminary data.</text>
</comment>
<dbReference type="RefSeq" id="WP_131186611.1">
    <property type="nucleotide sequence ID" value="NZ_CP076657.1"/>
</dbReference>
<dbReference type="Proteomes" id="UP000292583">
    <property type="component" value="Unassembled WGS sequence"/>
</dbReference>
<feature type="transmembrane region" description="Helical" evidence="1">
    <location>
        <begin position="30"/>
        <end position="49"/>
    </location>
</feature>
<evidence type="ECO:0000256" key="1">
    <source>
        <dbReference type="SAM" id="Phobius"/>
    </source>
</evidence>
<dbReference type="AlphaFoldDB" id="A0A4Q9JW01"/>
<name>A0A4Q9JW01_9BACT</name>
<sequence>MKFKLSLTPLILLEIFFTILFIIVFGLGNFLAFVLMSMVCGIVILGIFWRNLLEFHIDGFKNMFIQFSFVISGFLLIFPGILSSILGILIFIFGILLKISFNTSSFKTAKTKQNSYNDDIIDVEIIEDKK</sequence>
<evidence type="ECO:0000313" key="3">
    <source>
        <dbReference type="Proteomes" id="UP000292583"/>
    </source>
</evidence>
<reference evidence="2 3" key="1">
    <citation type="submission" date="2018-07" db="EMBL/GenBank/DDBJ databases">
        <title>Campylobacter zealandensis sp. nov., isolated from birds and water in New Zealand.</title>
        <authorList>
            <person name="Wilkinson D.A."/>
            <person name="Biggs P.J."/>
            <person name="French N.P."/>
            <person name="Midwinter A.C."/>
        </authorList>
    </citation>
    <scope>NUCLEOTIDE SEQUENCE [LARGE SCALE GENOMIC DNA]</scope>
    <source>
        <strain evidence="2 3">B423b</strain>
    </source>
</reference>
<keyword evidence="1" id="KW-1133">Transmembrane helix</keyword>
<organism evidence="2 3">
    <name type="scientific">Campylobacter novaezeelandiae</name>
    <dbReference type="NCBI Taxonomy" id="2267891"/>
    <lineage>
        <taxon>Bacteria</taxon>
        <taxon>Pseudomonadati</taxon>
        <taxon>Campylobacterota</taxon>
        <taxon>Epsilonproteobacteria</taxon>
        <taxon>Campylobacterales</taxon>
        <taxon>Campylobacteraceae</taxon>
        <taxon>Campylobacter</taxon>
    </lineage>
</organism>
<gene>
    <name evidence="2" type="ORF">DU473_04500</name>
</gene>
<dbReference type="EMBL" id="QPGR01000007">
    <property type="protein sequence ID" value="TBR81068.1"/>
    <property type="molecule type" value="Genomic_DNA"/>
</dbReference>